<dbReference type="InterPro" id="IPR051786">
    <property type="entry name" value="ASN_synthetase/amidase"/>
</dbReference>
<dbReference type="KEGG" id="agv:OJF2_11620"/>
<dbReference type="RefSeq" id="WP_148592037.1">
    <property type="nucleotide sequence ID" value="NZ_CP042997.1"/>
</dbReference>
<dbReference type="EMBL" id="CP042997">
    <property type="protein sequence ID" value="QEH32683.1"/>
    <property type="molecule type" value="Genomic_DNA"/>
</dbReference>
<dbReference type="GO" id="GO:0005829">
    <property type="term" value="C:cytosol"/>
    <property type="evidence" value="ECO:0007669"/>
    <property type="project" value="TreeGrafter"/>
</dbReference>
<dbReference type="PIRSF" id="PIRSF001589">
    <property type="entry name" value="Asn_synthetase_glu-h"/>
    <property type="match status" value="1"/>
</dbReference>
<dbReference type="GO" id="GO:0005524">
    <property type="term" value="F:ATP binding"/>
    <property type="evidence" value="ECO:0007669"/>
    <property type="project" value="UniProtKB-KW"/>
</dbReference>
<dbReference type="Gene3D" id="3.60.20.10">
    <property type="entry name" value="Glutamine Phosphoribosylpyrophosphate, subunit 1, domain 1"/>
    <property type="match status" value="1"/>
</dbReference>
<dbReference type="OrthoDB" id="9763290at2"/>
<evidence type="ECO:0000256" key="9">
    <source>
        <dbReference type="PIRSR" id="PIRSR001589-2"/>
    </source>
</evidence>
<keyword evidence="8" id="KW-0061">Asparagine biosynthesis</keyword>
<evidence type="ECO:0000256" key="7">
    <source>
        <dbReference type="ARBA" id="ARBA00048741"/>
    </source>
</evidence>
<dbReference type="InterPro" id="IPR029055">
    <property type="entry name" value="Ntn_hydrolases_N"/>
</dbReference>
<dbReference type="CDD" id="cd01991">
    <property type="entry name" value="Asn_synthase_B_C"/>
    <property type="match status" value="1"/>
</dbReference>
<keyword evidence="5 9" id="KW-0067">ATP-binding</keyword>
<reference evidence="12 13" key="1">
    <citation type="submission" date="2019-08" db="EMBL/GenBank/DDBJ databases">
        <title>Deep-cultivation of Planctomycetes and their phenomic and genomic characterization uncovers novel biology.</title>
        <authorList>
            <person name="Wiegand S."/>
            <person name="Jogler M."/>
            <person name="Boedeker C."/>
            <person name="Pinto D."/>
            <person name="Vollmers J."/>
            <person name="Rivas-Marin E."/>
            <person name="Kohn T."/>
            <person name="Peeters S.H."/>
            <person name="Heuer A."/>
            <person name="Rast P."/>
            <person name="Oberbeckmann S."/>
            <person name="Bunk B."/>
            <person name="Jeske O."/>
            <person name="Meyerdierks A."/>
            <person name="Storesund J.E."/>
            <person name="Kallscheuer N."/>
            <person name="Luecker S."/>
            <person name="Lage O.M."/>
            <person name="Pohl T."/>
            <person name="Merkel B.J."/>
            <person name="Hornburger P."/>
            <person name="Mueller R.-W."/>
            <person name="Bruemmer F."/>
            <person name="Labrenz M."/>
            <person name="Spormann A.M."/>
            <person name="Op den Camp H."/>
            <person name="Overmann J."/>
            <person name="Amann R."/>
            <person name="Jetten M.S.M."/>
            <person name="Mascher T."/>
            <person name="Medema M.H."/>
            <person name="Devos D.P."/>
            <person name="Kaster A.-K."/>
            <person name="Ovreas L."/>
            <person name="Rohde M."/>
            <person name="Galperin M.Y."/>
            <person name="Jogler C."/>
        </authorList>
    </citation>
    <scope>NUCLEOTIDE SEQUENCE [LARGE SCALE GENOMIC DNA]</scope>
    <source>
        <strain evidence="12 13">OJF2</strain>
    </source>
</reference>
<evidence type="ECO:0000256" key="4">
    <source>
        <dbReference type="ARBA" id="ARBA00022741"/>
    </source>
</evidence>
<feature type="binding site" evidence="9">
    <location>
        <position position="99"/>
    </location>
    <ligand>
        <name>L-glutamine</name>
        <dbReference type="ChEBI" id="CHEBI:58359"/>
    </ligand>
</feature>
<dbReference type="Gene3D" id="3.40.50.620">
    <property type="entry name" value="HUPs"/>
    <property type="match status" value="1"/>
</dbReference>
<evidence type="ECO:0000256" key="5">
    <source>
        <dbReference type="ARBA" id="ARBA00022840"/>
    </source>
</evidence>
<evidence type="ECO:0000313" key="12">
    <source>
        <dbReference type="EMBL" id="QEH32683.1"/>
    </source>
</evidence>
<dbReference type="AlphaFoldDB" id="A0A5B9VWC9"/>
<evidence type="ECO:0000256" key="8">
    <source>
        <dbReference type="PIRSR" id="PIRSR001589-1"/>
    </source>
</evidence>
<comment type="similarity">
    <text evidence="2">Belongs to the asparagine synthetase family.</text>
</comment>
<dbReference type="CDD" id="cd00712">
    <property type="entry name" value="AsnB"/>
    <property type="match status" value="1"/>
</dbReference>
<dbReference type="SUPFAM" id="SSF52402">
    <property type="entry name" value="Adenine nucleotide alpha hydrolases-like"/>
    <property type="match status" value="1"/>
</dbReference>
<evidence type="ECO:0000313" key="13">
    <source>
        <dbReference type="Proteomes" id="UP000324233"/>
    </source>
</evidence>
<dbReference type="InterPro" id="IPR033738">
    <property type="entry name" value="AsnB_N"/>
</dbReference>
<evidence type="ECO:0000256" key="3">
    <source>
        <dbReference type="ARBA" id="ARBA00012737"/>
    </source>
</evidence>
<dbReference type="InterPro" id="IPR017932">
    <property type="entry name" value="GATase_2_dom"/>
</dbReference>
<dbReference type="GO" id="GO:0004066">
    <property type="term" value="F:asparagine synthase (glutamine-hydrolyzing) activity"/>
    <property type="evidence" value="ECO:0007669"/>
    <property type="project" value="UniProtKB-EC"/>
</dbReference>
<evidence type="ECO:0000256" key="10">
    <source>
        <dbReference type="PIRSR" id="PIRSR001589-3"/>
    </source>
</evidence>
<sequence length="631" mass="69779">MCGIAGFVNRDGVRADRSIVERMTALLAHRGPDGDGFHVSGQVALGHRRLSIIDVAGGGQPMSNEEGTVWVSYNGELYNELALRPELEAKGHRYRTSCDTETLVHLYEEEGVEFVRRLNGMFALAIWDEPRRRLVLARDRMGQKPLFHAALPGGGLAFGSEPKALLRHPDIGRELDRDGLARYLFYEYIPAPHSIWKGIRKLPRSHVLVWEAGTTRIARYWEPAPPRPSGERVPIEVAAERFWGQFRDAVGRHRRSDVPLGVFLSGGVDSSSVAAALCELSPAKDVHTFSIGFEDRNFDESAHSRAVAAHLGTTHDERTFSVSQVFELLPRVTAWLDEPFGDASILPTHLLSRFARESVTVALGGDGADELLAGYPTFQAERAAAIYRRMPRPARALAEAAARRLPTTYGYLGLDFKVRQFLRGAGEVPPLAHQRWIGSFSGPEVDELLLPGDGRGPLDVEAEHLGLAASLTAASQADRLGRSLALYQETYLPEDILTKVDRASMACSLEVRAPFLDAELVDAIQGLPSSFKSSGGQGKRLLKRAASSRLPATILGRPKKGFGIPVGRWLRGELSPMLDRLLAPSRLEAQGLFRPEAVSRRVGEHREGVRDHRKPLWTLLMFQLWYDAWLA</sequence>
<dbReference type="Pfam" id="PF00733">
    <property type="entry name" value="Asn_synthase"/>
    <property type="match status" value="1"/>
</dbReference>
<dbReference type="GO" id="GO:0006529">
    <property type="term" value="P:asparagine biosynthetic process"/>
    <property type="evidence" value="ECO:0007669"/>
    <property type="project" value="UniProtKB-KW"/>
</dbReference>
<dbReference type="NCBIfam" id="TIGR01536">
    <property type="entry name" value="asn_synth_AEB"/>
    <property type="match status" value="1"/>
</dbReference>
<keyword evidence="13" id="KW-1185">Reference proteome</keyword>
<gene>
    <name evidence="12" type="primary">asnB_2</name>
    <name evidence="12" type="ORF">OJF2_11620</name>
</gene>
<dbReference type="SUPFAM" id="SSF56235">
    <property type="entry name" value="N-terminal nucleophile aminohydrolases (Ntn hydrolases)"/>
    <property type="match status" value="1"/>
</dbReference>
<dbReference type="InterPro" id="IPR014729">
    <property type="entry name" value="Rossmann-like_a/b/a_fold"/>
</dbReference>
<evidence type="ECO:0000259" key="11">
    <source>
        <dbReference type="PROSITE" id="PS51278"/>
    </source>
</evidence>
<comment type="catalytic activity">
    <reaction evidence="7">
        <text>L-aspartate + L-glutamine + ATP + H2O = L-asparagine + L-glutamate + AMP + diphosphate + H(+)</text>
        <dbReference type="Rhea" id="RHEA:12228"/>
        <dbReference type="ChEBI" id="CHEBI:15377"/>
        <dbReference type="ChEBI" id="CHEBI:15378"/>
        <dbReference type="ChEBI" id="CHEBI:29985"/>
        <dbReference type="ChEBI" id="CHEBI:29991"/>
        <dbReference type="ChEBI" id="CHEBI:30616"/>
        <dbReference type="ChEBI" id="CHEBI:33019"/>
        <dbReference type="ChEBI" id="CHEBI:58048"/>
        <dbReference type="ChEBI" id="CHEBI:58359"/>
        <dbReference type="ChEBI" id="CHEBI:456215"/>
        <dbReference type="EC" id="6.3.5.4"/>
    </reaction>
</comment>
<dbReference type="Proteomes" id="UP000324233">
    <property type="component" value="Chromosome"/>
</dbReference>
<evidence type="ECO:0000256" key="2">
    <source>
        <dbReference type="ARBA" id="ARBA00005752"/>
    </source>
</evidence>
<feature type="active site" description="For GATase activity" evidence="8">
    <location>
        <position position="2"/>
    </location>
</feature>
<organism evidence="12 13">
    <name type="scientific">Aquisphaera giovannonii</name>
    <dbReference type="NCBI Taxonomy" id="406548"/>
    <lineage>
        <taxon>Bacteria</taxon>
        <taxon>Pseudomonadati</taxon>
        <taxon>Planctomycetota</taxon>
        <taxon>Planctomycetia</taxon>
        <taxon>Isosphaerales</taxon>
        <taxon>Isosphaeraceae</taxon>
        <taxon>Aquisphaera</taxon>
    </lineage>
</organism>
<dbReference type="EC" id="6.3.5.4" evidence="3"/>
<evidence type="ECO:0000256" key="6">
    <source>
        <dbReference type="ARBA" id="ARBA00022962"/>
    </source>
</evidence>
<keyword evidence="12" id="KW-0436">Ligase</keyword>
<accession>A0A5B9VWC9</accession>
<keyword evidence="6 8" id="KW-0315">Glutamine amidotransferase</keyword>
<feature type="site" description="Important for beta-aspartyl-AMP intermediate formation" evidence="10">
    <location>
        <position position="366"/>
    </location>
</feature>
<dbReference type="Pfam" id="PF13537">
    <property type="entry name" value="GATase_7"/>
    <property type="match status" value="1"/>
</dbReference>
<dbReference type="InterPro" id="IPR006426">
    <property type="entry name" value="Asn_synth_AEB"/>
</dbReference>
<name>A0A5B9VWC9_9BACT</name>
<dbReference type="PROSITE" id="PS51278">
    <property type="entry name" value="GATASE_TYPE_2"/>
    <property type="match status" value="1"/>
</dbReference>
<comment type="pathway">
    <text evidence="1">Amino-acid biosynthesis; L-asparagine biosynthesis; L-asparagine from L-aspartate (L-Gln route): step 1/1.</text>
</comment>
<dbReference type="PANTHER" id="PTHR43284">
    <property type="entry name" value="ASPARAGINE SYNTHETASE (GLUTAMINE-HYDROLYZING)"/>
    <property type="match status" value="1"/>
</dbReference>
<proteinExistence type="inferred from homology"/>
<dbReference type="PANTHER" id="PTHR43284:SF1">
    <property type="entry name" value="ASPARAGINE SYNTHETASE"/>
    <property type="match status" value="1"/>
</dbReference>
<feature type="domain" description="Glutamine amidotransferase type-2" evidence="11">
    <location>
        <begin position="2"/>
        <end position="213"/>
    </location>
</feature>
<evidence type="ECO:0000256" key="1">
    <source>
        <dbReference type="ARBA" id="ARBA00005187"/>
    </source>
</evidence>
<keyword evidence="8" id="KW-0028">Amino-acid biosynthesis</keyword>
<feature type="binding site" evidence="9">
    <location>
        <position position="291"/>
    </location>
    <ligand>
        <name>ATP</name>
        <dbReference type="ChEBI" id="CHEBI:30616"/>
    </ligand>
</feature>
<protein>
    <recommendedName>
        <fullName evidence="3">asparagine synthase (glutamine-hydrolyzing)</fullName>
        <ecNumber evidence="3">6.3.5.4</ecNumber>
    </recommendedName>
</protein>
<dbReference type="InterPro" id="IPR001962">
    <property type="entry name" value="Asn_synthase"/>
</dbReference>
<keyword evidence="4 9" id="KW-0547">Nucleotide-binding</keyword>